<feature type="domain" description="HIT" evidence="2">
    <location>
        <begin position="43"/>
        <end position="115"/>
    </location>
</feature>
<evidence type="ECO:0000259" key="2">
    <source>
        <dbReference type="PROSITE" id="PS51084"/>
    </source>
</evidence>
<keyword evidence="4" id="KW-1185">Reference proteome</keyword>
<dbReference type="PANTHER" id="PTHR46648">
    <property type="entry name" value="HIT FAMILY PROTEIN 1"/>
    <property type="match status" value="1"/>
</dbReference>
<dbReference type="AlphaFoldDB" id="A0A810N5V5"/>
<dbReference type="EMBL" id="AP023359">
    <property type="protein sequence ID" value="BCJ69131.1"/>
    <property type="molecule type" value="Genomic_DNA"/>
</dbReference>
<dbReference type="RefSeq" id="WP_212818248.1">
    <property type="nucleotide sequence ID" value="NZ_AP023359.1"/>
</dbReference>
<evidence type="ECO:0000256" key="1">
    <source>
        <dbReference type="PROSITE-ProRule" id="PRU00464"/>
    </source>
</evidence>
<reference evidence="3" key="1">
    <citation type="submission" date="2020-08" db="EMBL/GenBank/DDBJ databases">
        <title>Whole genome shotgun sequence of Polymorphospora rubra NBRC 101157.</title>
        <authorList>
            <person name="Komaki H."/>
            <person name="Tamura T."/>
        </authorList>
    </citation>
    <scope>NUCLEOTIDE SEQUENCE</scope>
    <source>
        <strain evidence="3">NBRC 101157</strain>
    </source>
</reference>
<gene>
    <name evidence="3" type="ORF">Prubr_61520</name>
</gene>
<evidence type="ECO:0000313" key="4">
    <source>
        <dbReference type="Proteomes" id="UP000680866"/>
    </source>
</evidence>
<feature type="short sequence motif" description="Histidine triad motif" evidence="1">
    <location>
        <begin position="100"/>
        <end position="104"/>
    </location>
</feature>
<dbReference type="PROSITE" id="PS51084">
    <property type="entry name" value="HIT_2"/>
    <property type="match status" value="1"/>
</dbReference>
<proteinExistence type="predicted"/>
<sequence>MSAPSSCLSCTQNAEDTNRPRENWIASDDHWRVSHAVGAAVAGWLVLVPRRHVVTIADLTDEEAAALGTWQVRLSRALHTVTGCAKTYVAQFAEVAGFEHVHFHVVPRADGLPHQFRGPRVFGLLGNPDQPGVTPAEVTRISAALHAYLHHPLSPAPMAGPSHDQVVRAAPK</sequence>
<dbReference type="Gene3D" id="3.30.428.10">
    <property type="entry name" value="HIT-like"/>
    <property type="match status" value="1"/>
</dbReference>
<dbReference type="GO" id="GO:0003824">
    <property type="term" value="F:catalytic activity"/>
    <property type="evidence" value="ECO:0007669"/>
    <property type="project" value="InterPro"/>
</dbReference>
<dbReference type="PANTHER" id="PTHR46648:SF1">
    <property type="entry name" value="ADENOSINE 5'-MONOPHOSPHORAMIDASE HNT1"/>
    <property type="match status" value="1"/>
</dbReference>
<dbReference type="GO" id="GO:0009117">
    <property type="term" value="P:nucleotide metabolic process"/>
    <property type="evidence" value="ECO:0007669"/>
    <property type="project" value="TreeGrafter"/>
</dbReference>
<dbReference type="InterPro" id="IPR011146">
    <property type="entry name" value="HIT-like"/>
</dbReference>
<dbReference type="InterPro" id="IPR001310">
    <property type="entry name" value="Histidine_triad_HIT"/>
</dbReference>
<accession>A0A810N5V5</accession>
<protein>
    <recommendedName>
        <fullName evidence="2">HIT domain-containing protein</fullName>
    </recommendedName>
</protein>
<evidence type="ECO:0000313" key="3">
    <source>
        <dbReference type="EMBL" id="BCJ69131.1"/>
    </source>
</evidence>
<dbReference type="KEGG" id="pry:Prubr_61520"/>
<dbReference type="InterPro" id="IPR036265">
    <property type="entry name" value="HIT-like_sf"/>
</dbReference>
<dbReference type="SUPFAM" id="SSF54197">
    <property type="entry name" value="HIT-like"/>
    <property type="match status" value="1"/>
</dbReference>
<dbReference type="Pfam" id="PF01230">
    <property type="entry name" value="HIT"/>
    <property type="match status" value="1"/>
</dbReference>
<name>A0A810N5V5_9ACTN</name>
<dbReference type="Proteomes" id="UP000680866">
    <property type="component" value="Chromosome"/>
</dbReference>
<organism evidence="3 4">
    <name type="scientific">Polymorphospora rubra</name>
    <dbReference type="NCBI Taxonomy" id="338584"/>
    <lineage>
        <taxon>Bacteria</taxon>
        <taxon>Bacillati</taxon>
        <taxon>Actinomycetota</taxon>
        <taxon>Actinomycetes</taxon>
        <taxon>Micromonosporales</taxon>
        <taxon>Micromonosporaceae</taxon>
        <taxon>Polymorphospora</taxon>
    </lineage>
</organism>